<keyword evidence="3" id="KW-0804">Transcription</keyword>
<dbReference type="EMBL" id="CP104694">
    <property type="protein sequence ID" value="UXI66638.1"/>
    <property type="molecule type" value="Genomic_DNA"/>
</dbReference>
<evidence type="ECO:0000313" key="6">
    <source>
        <dbReference type="EMBL" id="UXI66638.1"/>
    </source>
</evidence>
<sequence>MKRTLGTQLRHLIELLDGAVEASYAEAGLRYRPRFTPIVRALTRSDALTIGQLAAEAGITQPAATQTVALMLKEGLVVVETASGDARQKQVSLSAQGRALLPALQTCWQSTERAARGLEHDIGVPLSELIERAIQALAAKPFADRLRDARAQLADESLPSTPPHTAARTRRR</sequence>
<evidence type="ECO:0000313" key="7">
    <source>
        <dbReference type="Proteomes" id="UP001064632"/>
    </source>
</evidence>
<gene>
    <name evidence="6" type="ORF">N4264_18035</name>
</gene>
<organism evidence="6 7">
    <name type="scientific">Tahibacter amnicola</name>
    <dbReference type="NCBI Taxonomy" id="2976241"/>
    <lineage>
        <taxon>Bacteria</taxon>
        <taxon>Pseudomonadati</taxon>
        <taxon>Pseudomonadota</taxon>
        <taxon>Gammaproteobacteria</taxon>
        <taxon>Lysobacterales</taxon>
        <taxon>Rhodanobacteraceae</taxon>
        <taxon>Tahibacter</taxon>
    </lineage>
</organism>
<dbReference type="Gene3D" id="1.10.10.10">
    <property type="entry name" value="Winged helix-like DNA-binding domain superfamily/Winged helix DNA-binding domain"/>
    <property type="match status" value="1"/>
</dbReference>
<keyword evidence="1" id="KW-0805">Transcription regulation</keyword>
<dbReference type="PANTHER" id="PTHR33164">
    <property type="entry name" value="TRANSCRIPTIONAL REGULATOR, MARR FAMILY"/>
    <property type="match status" value="1"/>
</dbReference>
<dbReference type="InterPro" id="IPR036388">
    <property type="entry name" value="WH-like_DNA-bd_sf"/>
</dbReference>
<feature type="domain" description="HTH marR-type" evidence="5">
    <location>
        <begin position="38"/>
        <end position="88"/>
    </location>
</feature>
<evidence type="ECO:0000259" key="5">
    <source>
        <dbReference type="Pfam" id="PF12802"/>
    </source>
</evidence>
<dbReference type="Proteomes" id="UP001064632">
    <property type="component" value="Chromosome"/>
</dbReference>
<dbReference type="PANTHER" id="PTHR33164:SF64">
    <property type="entry name" value="TRANSCRIPTIONAL REGULATOR SLYA"/>
    <property type="match status" value="1"/>
</dbReference>
<evidence type="ECO:0000256" key="2">
    <source>
        <dbReference type="ARBA" id="ARBA00023125"/>
    </source>
</evidence>
<dbReference type="Pfam" id="PF12802">
    <property type="entry name" value="MarR_2"/>
    <property type="match status" value="1"/>
</dbReference>
<evidence type="ECO:0000256" key="3">
    <source>
        <dbReference type="ARBA" id="ARBA00023163"/>
    </source>
</evidence>
<keyword evidence="7" id="KW-1185">Reference proteome</keyword>
<accession>A0ABY6B9A1</accession>
<dbReference type="RefSeq" id="WP_261693621.1">
    <property type="nucleotide sequence ID" value="NZ_CP104694.1"/>
</dbReference>
<reference evidence="6" key="1">
    <citation type="submission" date="2022-09" db="EMBL/GenBank/DDBJ databases">
        <title>Tahibacter sp. nov., isolated from a fresh water.</title>
        <authorList>
            <person name="Baek J.H."/>
            <person name="Lee J.K."/>
            <person name="Kim J.M."/>
            <person name="Jeon C.O."/>
        </authorList>
    </citation>
    <scope>NUCLEOTIDE SEQUENCE</scope>
    <source>
        <strain evidence="6">W38</strain>
    </source>
</reference>
<evidence type="ECO:0000256" key="1">
    <source>
        <dbReference type="ARBA" id="ARBA00023015"/>
    </source>
</evidence>
<proteinExistence type="predicted"/>
<dbReference type="InterPro" id="IPR000835">
    <property type="entry name" value="HTH_MarR-typ"/>
</dbReference>
<dbReference type="InterPro" id="IPR039422">
    <property type="entry name" value="MarR/SlyA-like"/>
</dbReference>
<protein>
    <submittedName>
        <fullName evidence="6">MarR family transcriptional regulator</fullName>
    </submittedName>
</protein>
<evidence type="ECO:0000256" key="4">
    <source>
        <dbReference type="SAM" id="MobiDB-lite"/>
    </source>
</evidence>
<dbReference type="SUPFAM" id="SSF46785">
    <property type="entry name" value="Winged helix' DNA-binding domain"/>
    <property type="match status" value="1"/>
</dbReference>
<dbReference type="InterPro" id="IPR036390">
    <property type="entry name" value="WH_DNA-bd_sf"/>
</dbReference>
<name>A0ABY6B9A1_9GAMM</name>
<feature type="region of interest" description="Disordered" evidence="4">
    <location>
        <begin position="152"/>
        <end position="172"/>
    </location>
</feature>
<keyword evidence="2" id="KW-0238">DNA-binding</keyword>